<reference evidence="4 5" key="1">
    <citation type="journal article" date="2019" name="Sci. Rep.">
        <title>Orb-weaving spider Araneus ventricosus genome elucidates the spidroin gene catalogue.</title>
        <authorList>
            <person name="Kono N."/>
            <person name="Nakamura H."/>
            <person name="Ohtoshi R."/>
            <person name="Moran D.A.P."/>
            <person name="Shinohara A."/>
            <person name="Yoshida Y."/>
            <person name="Fujiwara M."/>
            <person name="Mori M."/>
            <person name="Tomita M."/>
            <person name="Arakawa K."/>
        </authorList>
    </citation>
    <scope>NUCLEOTIDE SEQUENCE [LARGE SCALE GENOMIC DNA]</scope>
</reference>
<evidence type="ECO:0000313" key="5">
    <source>
        <dbReference type="Proteomes" id="UP000499080"/>
    </source>
</evidence>
<organism evidence="4 5">
    <name type="scientific">Araneus ventricosus</name>
    <name type="common">Orbweaver spider</name>
    <name type="synonym">Epeira ventricosa</name>
    <dbReference type="NCBI Taxonomy" id="182803"/>
    <lineage>
        <taxon>Eukaryota</taxon>
        <taxon>Metazoa</taxon>
        <taxon>Ecdysozoa</taxon>
        <taxon>Arthropoda</taxon>
        <taxon>Chelicerata</taxon>
        <taxon>Arachnida</taxon>
        <taxon>Araneae</taxon>
        <taxon>Araneomorphae</taxon>
        <taxon>Entelegynae</taxon>
        <taxon>Araneoidea</taxon>
        <taxon>Araneidae</taxon>
        <taxon>Araneus</taxon>
    </lineage>
</organism>
<keyword evidence="2" id="KW-1133">Transmembrane helix</keyword>
<evidence type="ECO:0000313" key="4">
    <source>
        <dbReference type="EMBL" id="GBN80408.1"/>
    </source>
</evidence>
<evidence type="ECO:0000256" key="3">
    <source>
        <dbReference type="SAM" id="SignalP"/>
    </source>
</evidence>
<proteinExistence type="predicted"/>
<evidence type="ECO:0000256" key="2">
    <source>
        <dbReference type="SAM" id="Phobius"/>
    </source>
</evidence>
<name>A0A4Y2RX72_ARAVE</name>
<keyword evidence="2" id="KW-0472">Membrane</keyword>
<accession>A0A4Y2RX72</accession>
<gene>
    <name evidence="4" type="ORF">AVEN_221636_1</name>
</gene>
<dbReference type="Proteomes" id="UP000499080">
    <property type="component" value="Unassembled WGS sequence"/>
</dbReference>
<protein>
    <submittedName>
        <fullName evidence="4">Uncharacterized protein</fullName>
    </submittedName>
</protein>
<sequence length="265" mass="29514">MKVLWIVVFWSAAIILLISKSSNAKSLTRSAPKVHDVFAASSGMTIKRLKRSSQDANGVTIKRLKTHHKDHHNPLISIPLKICGMKLKEPSDIWISLSTINLYLKVLFVKHHLRFHKRPINISIQESPCRRNLASNTSPERFSRVKSLPKVTKIDSKFKMKLFWIMIFCVAVITLLSKPSEAKTLVRRASKVRHVALPGSRVMVKRLKRSPQSDNGGGGINSDTTTTEATTTTTQSSGGEGLIGDIFGFVSGIFKFVGDILGFFF</sequence>
<keyword evidence="3" id="KW-0732">Signal</keyword>
<evidence type="ECO:0000256" key="1">
    <source>
        <dbReference type="SAM" id="MobiDB-lite"/>
    </source>
</evidence>
<feature type="region of interest" description="Disordered" evidence="1">
    <location>
        <begin position="207"/>
        <end position="237"/>
    </location>
</feature>
<feature type="chain" id="PRO_5021374476" evidence="3">
    <location>
        <begin position="25"/>
        <end position="265"/>
    </location>
</feature>
<feature type="signal peptide" evidence="3">
    <location>
        <begin position="1"/>
        <end position="24"/>
    </location>
</feature>
<feature type="transmembrane region" description="Helical" evidence="2">
    <location>
        <begin position="162"/>
        <end position="180"/>
    </location>
</feature>
<comment type="caution">
    <text evidence="4">The sequence shown here is derived from an EMBL/GenBank/DDBJ whole genome shotgun (WGS) entry which is preliminary data.</text>
</comment>
<keyword evidence="5" id="KW-1185">Reference proteome</keyword>
<feature type="compositionally biased region" description="Low complexity" evidence="1">
    <location>
        <begin position="224"/>
        <end position="234"/>
    </location>
</feature>
<keyword evidence="2" id="KW-0812">Transmembrane</keyword>
<dbReference type="EMBL" id="BGPR01018885">
    <property type="protein sequence ID" value="GBN80408.1"/>
    <property type="molecule type" value="Genomic_DNA"/>
</dbReference>
<dbReference type="AlphaFoldDB" id="A0A4Y2RX72"/>